<gene>
    <name evidence="2" type="ORF">E2C01_023649</name>
</gene>
<organism evidence="2 3">
    <name type="scientific">Portunus trituberculatus</name>
    <name type="common">Swimming crab</name>
    <name type="synonym">Neptunus trituberculatus</name>
    <dbReference type="NCBI Taxonomy" id="210409"/>
    <lineage>
        <taxon>Eukaryota</taxon>
        <taxon>Metazoa</taxon>
        <taxon>Ecdysozoa</taxon>
        <taxon>Arthropoda</taxon>
        <taxon>Crustacea</taxon>
        <taxon>Multicrustacea</taxon>
        <taxon>Malacostraca</taxon>
        <taxon>Eumalacostraca</taxon>
        <taxon>Eucarida</taxon>
        <taxon>Decapoda</taxon>
        <taxon>Pleocyemata</taxon>
        <taxon>Brachyura</taxon>
        <taxon>Eubrachyura</taxon>
        <taxon>Portunoidea</taxon>
        <taxon>Portunidae</taxon>
        <taxon>Portuninae</taxon>
        <taxon>Portunus</taxon>
    </lineage>
</organism>
<dbReference type="Proteomes" id="UP000324222">
    <property type="component" value="Unassembled WGS sequence"/>
</dbReference>
<sequence length="72" mass="8159">MASIVRFSRQRPDCQGVLRMLRKESQEAEQFISPIPAPPTLQPSFKSMGSKYGSRSRDYKRCSGSLKTHVVD</sequence>
<dbReference type="AlphaFoldDB" id="A0A5B7EB46"/>
<keyword evidence="3" id="KW-1185">Reference proteome</keyword>
<name>A0A5B7EB46_PORTR</name>
<evidence type="ECO:0000313" key="3">
    <source>
        <dbReference type="Proteomes" id="UP000324222"/>
    </source>
</evidence>
<accession>A0A5B7EB46</accession>
<protein>
    <submittedName>
        <fullName evidence="2">Uncharacterized protein</fullName>
    </submittedName>
</protein>
<reference evidence="2 3" key="1">
    <citation type="submission" date="2019-05" db="EMBL/GenBank/DDBJ databases">
        <title>Another draft genome of Portunus trituberculatus and its Hox gene families provides insights of decapod evolution.</title>
        <authorList>
            <person name="Jeong J.-H."/>
            <person name="Song I."/>
            <person name="Kim S."/>
            <person name="Choi T."/>
            <person name="Kim D."/>
            <person name="Ryu S."/>
            <person name="Kim W."/>
        </authorList>
    </citation>
    <scope>NUCLEOTIDE SEQUENCE [LARGE SCALE GENOMIC DNA]</scope>
    <source>
        <tissue evidence="2">Muscle</tissue>
    </source>
</reference>
<dbReference type="EMBL" id="VSRR010002244">
    <property type="protein sequence ID" value="MPC30386.1"/>
    <property type="molecule type" value="Genomic_DNA"/>
</dbReference>
<proteinExistence type="predicted"/>
<evidence type="ECO:0000313" key="2">
    <source>
        <dbReference type="EMBL" id="MPC30386.1"/>
    </source>
</evidence>
<comment type="caution">
    <text evidence="2">The sequence shown here is derived from an EMBL/GenBank/DDBJ whole genome shotgun (WGS) entry which is preliminary data.</text>
</comment>
<feature type="region of interest" description="Disordered" evidence="1">
    <location>
        <begin position="29"/>
        <end position="72"/>
    </location>
</feature>
<evidence type="ECO:0000256" key="1">
    <source>
        <dbReference type="SAM" id="MobiDB-lite"/>
    </source>
</evidence>